<keyword evidence="3" id="KW-0813">Transport</keyword>
<gene>
    <name evidence="3" type="ORF">FE251_01685</name>
</gene>
<feature type="transmembrane region" description="Helical" evidence="1">
    <location>
        <begin position="19"/>
        <end position="36"/>
    </location>
</feature>
<proteinExistence type="predicted"/>
<feature type="domain" description="Potassium channel" evidence="2">
    <location>
        <begin position="86"/>
        <end position="160"/>
    </location>
</feature>
<dbReference type="RefSeq" id="WP_139947553.1">
    <property type="nucleotide sequence ID" value="NZ_CP040899.1"/>
</dbReference>
<keyword evidence="1" id="KW-0812">Transmembrane</keyword>
<dbReference type="Pfam" id="PF07885">
    <property type="entry name" value="Ion_trans_2"/>
    <property type="match status" value="1"/>
</dbReference>
<organism evidence="3 4">
    <name type="scientific">Georgenia wutianyii</name>
    <dbReference type="NCBI Taxonomy" id="2585135"/>
    <lineage>
        <taxon>Bacteria</taxon>
        <taxon>Bacillati</taxon>
        <taxon>Actinomycetota</taxon>
        <taxon>Actinomycetes</taxon>
        <taxon>Micrococcales</taxon>
        <taxon>Bogoriellaceae</taxon>
        <taxon>Georgenia</taxon>
    </lineage>
</organism>
<evidence type="ECO:0000256" key="1">
    <source>
        <dbReference type="SAM" id="Phobius"/>
    </source>
</evidence>
<reference evidence="3 4" key="1">
    <citation type="submission" date="2019-05" db="EMBL/GenBank/DDBJ databases">
        <title>Georgenia *** sp. nov., and Georgenia *** sp. nov., isolated from the intestinal contents of plateau pika (Ochotona curzoniae) in the Qinghai-Tibet plateau of China.</title>
        <authorList>
            <person name="Tian Z."/>
        </authorList>
    </citation>
    <scope>NUCLEOTIDE SEQUENCE [LARGE SCALE GENOMIC DNA]</scope>
    <source>
        <strain evidence="3 4">Z294</strain>
    </source>
</reference>
<dbReference type="InterPro" id="IPR013099">
    <property type="entry name" value="K_chnl_dom"/>
</dbReference>
<keyword evidence="3" id="KW-0406">Ion transport</keyword>
<feature type="transmembrane region" description="Helical" evidence="1">
    <location>
        <begin position="139"/>
        <end position="160"/>
    </location>
</feature>
<keyword evidence="1" id="KW-0472">Membrane</keyword>
<feature type="transmembrane region" description="Helical" evidence="1">
    <location>
        <begin position="42"/>
        <end position="63"/>
    </location>
</feature>
<dbReference type="EMBL" id="CP040899">
    <property type="protein sequence ID" value="QDB78228.1"/>
    <property type="molecule type" value="Genomic_DNA"/>
</dbReference>
<accession>A0ABX5VJG8</accession>
<protein>
    <submittedName>
        <fullName evidence="3">Two pore domain potassium channel family protein</fullName>
    </submittedName>
</protein>
<feature type="transmembrane region" description="Helical" evidence="1">
    <location>
        <begin position="114"/>
        <end position="132"/>
    </location>
</feature>
<dbReference type="SUPFAM" id="SSF81324">
    <property type="entry name" value="Voltage-gated potassium channels"/>
    <property type="match status" value="1"/>
</dbReference>
<dbReference type="Gene3D" id="1.10.287.70">
    <property type="match status" value="1"/>
</dbReference>
<dbReference type="Proteomes" id="UP000313948">
    <property type="component" value="Chromosome"/>
</dbReference>
<keyword evidence="3" id="KW-0407">Ion channel</keyword>
<evidence type="ECO:0000313" key="4">
    <source>
        <dbReference type="Proteomes" id="UP000313948"/>
    </source>
</evidence>
<feature type="transmembrane region" description="Helical" evidence="1">
    <location>
        <begin position="75"/>
        <end position="94"/>
    </location>
</feature>
<sequence>MSGPAELSAGRHRVRPWTLLRPLLTGVVLLAVYYALPLERGGAPVVLVVGLVVLGALLVWQLRAVVISPSPRLRAVEALATSIPLYVLLFAGAYTAMSAREPGAFTEPVDRTDALYFTVATLATVGFGDIAAVSQPARVVVTVQMVTGLVLLGLVIQVFLGAVRISLRHAAGGPGAPPGDDGEAPRPPG</sequence>
<keyword evidence="1" id="KW-1133">Transmembrane helix</keyword>
<name>A0ABX5VJG8_9MICO</name>
<keyword evidence="4" id="KW-1185">Reference proteome</keyword>
<dbReference type="GO" id="GO:0034220">
    <property type="term" value="P:monoatomic ion transmembrane transport"/>
    <property type="evidence" value="ECO:0007669"/>
    <property type="project" value="UniProtKB-KW"/>
</dbReference>
<evidence type="ECO:0000313" key="3">
    <source>
        <dbReference type="EMBL" id="QDB78228.1"/>
    </source>
</evidence>
<evidence type="ECO:0000259" key="2">
    <source>
        <dbReference type="Pfam" id="PF07885"/>
    </source>
</evidence>